<dbReference type="RefSeq" id="WP_096527264.1">
    <property type="nucleotide sequence ID" value="NZ_AP014836.1"/>
</dbReference>
<dbReference type="AlphaFoldDB" id="A0A1Q2SNS4"/>
<protein>
    <submittedName>
        <fullName evidence="1">Uncharacterized protein</fullName>
    </submittedName>
</protein>
<proteinExistence type="predicted"/>
<reference evidence="1 2" key="1">
    <citation type="journal article" date="2017" name="ISME J.">
        <title>An acid-tolerant ammonia-oxidizing ?-proteobacterium from soil.</title>
        <authorList>
            <person name="Hayatsu M."/>
            <person name="Tago K."/>
            <person name="Uchiyama I."/>
            <person name="Toyoda A."/>
            <person name="Wang Y."/>
            <person name="Shimomura Y."/>
            <person name="Okubo T."/>
            <person name="Kurisu F."/>
            <person name="Hirono Y."/>
            <person name="Nonaka K."/>
            <person name="Akiyama H."/>
            <person name="Itoh T."/>
            <person name="Takami H."/>
        </authorList>
    </citation>
    <scope>NUCLEOTIDE SEQUENCE [LARGE SCALE GENOMIC DNA]</scope>
    <source>
        <strain evidence="1 2">TAO100</strain>
    </source>
</reference>
<dbReference type="EMBL" id="AP014836">
    <property type="protein sequence ID" value="BAW80753.1"/>
    <property type="molecule type" value="Genomic_DNA"/>
</dbReference>
<gene>
    <name evidence="1" type="ORF">TAO_1383</name>
</gene>
<keyword evidence="2" id="KW-1185">Reference proteome</keyword>
<dbReference type="OrthoDB" id="9760224at2"/>
<evidence type="ECO:0000313" key="2">
    <source>
        <dbReference type="Proteomes" id="UP000243679"/>
    </source>
</evidence>
<dbReference type="KEGG" id="ntt:TAO_1383"/>
<organism evidence="1 2">
    <name type="scientific">Candidatus Nitrosoglobus terrae</name>
    <dbReference type="NCBI Taxonomy" id="1630141"/>
    <lineage>
        <taxon>Bacteria</taxon>
        <taxon>Pseudomonadati</taxon>
        <taxon>Pseudomonadota</taxon>
        <taxon>Gammaproteobacteria</taxon>
        <taxon>Chromatiales</taxon>
        <taxon>Chromatiaceae</taxon>
        <taxon>Candidatus Nitrosoglobus</taxon>
    </lineage>
</organism>
<sequence>MLGEPFNNNEQIATAVQMADIPASLDYLLSDRSCQYQGRGNLFTQPPQPPRCILRPQGDQRDIIDAYCGTQHAQIQLDGDHTRVIQGSLPDAKAIIEQINFQRIQSGTQNIDFTHIM</sequence>
<evidence type="ECO:0000313" key="1">
    <source>
        <dbReference type="EMBL" id="BAW80753.1"/>
    </source>
</evidence>
<name>A0A1Q2SNS4_9GAMM</name>
<dbReference type="Proteomes" id="UP000243679">
    <property type="component" value="Chromosome"/>
</dbReference>
<accession>A0A1Q2SNS4</accession>